<dbReference type="RefSeq" id="WP_097007913.1">
    <property type="nucleotide sequence ID" value="NZ_OBEJ01000001.1"/>
</dbReference>
<evidence type="ECO:0000313" key="6">
    <source>
        <dbReference type="Proteomes" id="UP000219453"/>
    </source>
</evidence>
<dbReference type="SUPFAM" id="SSF52540">
    <property type="entry name" value="P-loop containing nucleoside triphosphate hydrolases"/>
    <property type="match status" value="1"/>
</dbReference>
<keyword evidence="1" id="KW-0235">DNA replication</keyword>
<keyword evidence="3" id="KW-0067">ATP-binding</keyword>
<proteinExistence type="predicted"/>
<evidence type="ECO:0000256" key="1">
    <source>
        <dbReference type="ARBA" id="ARBA00022705"/>
    </source>
</evidence>
<name>A0A285N8I9_NATPI</name>
<dbReference type="AlphaFoldDB" id="A0A285N8I9"/>
<dbReference type="EMBL" id="OBEJ01000001">
    <property type="protein sequence ID" value="SNZ05775.1"/>
    <property type="molecule type" value="Genomic_DNA"/>
</dbReference>
<dbReference type="OrthoDB" id="264209at2157"/>
<dbReference type="Proteomes" id="UP000219453">
    <property type="component" value="Unassembled WGS sequence"/>
</dbReference>
<feature type="domain" description="ORC1/DEAH AAA+ ATPase" evidence="4">
    <location>
        <begin position="36"/>
        <end position="187"/>
    </location>
</feature>
<dbReference type="GO" id="GO:0006260">
    <property type="term" value="P:DNA replication"/>
    <property type="evidence" value="ECO:0007669"/>
    <property type="project" value="UniProtKB-KW"/>
</dbReference>
<gene>
    <name evidence="5" type="ORF">SAMN06269185_0946</name>
</gene>
<evidence type="ECO:0000313" key="5">
    <source>
        <dbReference type="EMBL" id="SNZ05775.1"/>
    </source>
</evidence>
<dbReference type="GO" id="GO:0005524">
    <property type="term" value="F:ATP binding"/>
    <property type="evidence" value="ECO:0007669"/>
    <property type="project" value="UniProtKB-KW"/>
</dbReference>
<evidence type="ECO:0000259" key="4">
    <source>
        <dbReference type="Pfam" id="PF13401"/>
    </source>
</evidence>
<dbReference type="InterPro" id="IPR027417">
    <property type="entry name" value="P-loop_NTPase"/>
</dbReference>
<organism evidence="5 6">
    <name type="scientific">Natronoarchaeum philippinense</name>
    <dbReference type="NCBI Taxonomy" id="558529"/>
    <lineage>
        <taxon>Archaea</taxon>
        <taxon>Methanobacteriati</taxon>
        <taxon>Methanobacteriota</taxon>
        <taxon>Stenosarchaea group</taxon>
        <taxon>Halobacteria</taxon>
        <taxon>Halobacteriales</taxon>
        <taxon>Natronoarchaeaceae</taxon>
    </lineage>
</organism>
<accession>A0A285N8I9</accession>
<keyword evidence="2" id="KW-0547">Nucleotide-binding</keyword>
<sequence length="423" mass="47595">MLVHDVFTPGDYPDYTYVEREQGEYEQDLQFRLQGSASIISLSGPSKSGKSMLLNNVVEKLGYNLVTVHGSNIGSAEDLWSKTLDELTAPQSTEQISSEEEEAIKDGKAGVNTPVVNIGAGGTKRNKESTEQAEVYDRRGLSQVIDLVDINKFVLFIDDAHYIDKQLHAEIAESIKDAYERGMSICVAFIPYRSDDLIRANPDLSGRIDAIKLDYWDISDLMSIGEKGFEKLNLHPPELMLQNLARESIGSPHLMQKLCLELCNEINVLNQKDEMSPMTVESSDIKNVLRKTGNGLDYSTIYDIMSGGAAKRGGQRNIFNFGNRQNGDVYDVIARVIASNPPKLTLDQSEITKKVDDICYNNKPQSGNLTQAIQRVDKWISESNGDEHVFEWVDDRKNLEIPDPYLVFYLRWSDKIDLEPHLH</sequence>
<keyword evidence="6" id="KW-1185">Reference proteome</keyword>
<dbReference type="Gene3D" id="3.40.50.300">
    <property type="entry name" value="P-loop containing nucleotide triphosphate hydrolases"/>
    <property type="match status" value="1"/>
</dbReference>
<evidence type="ECO:0000256" key="3">
    <source>
        <dbReference type="ARBA" id="ARBA00022840"/>
    </source>
</evidence>
<dbReference type="Pfam" id="PF13401">
    <property type="entry name" value="AAA_22"/>
    <property type="match status" value="1"/>
</dbReference>
<dbReference type="InterPro" id="IPR049945">
    <property type="entry name" value="AAA_22"/>
</dbReference>
<protein>
    <submittedName>
        <fullName evidence="5">AAA domain-containing protein</fullName>
    </submittedName>
</protein>
<reference evidence="5 6" key="1">
    <citation type="submission" date="2017-09" db="EMBL/GenBank/DDBJ databases">
        <authorList>
            <person name="Ehlers B."/>
            <person name="Leendertz F.H."/>
        </authorList>
    </citation>
    <scope>NUCLEOTIDE SEQUENCE [LARGE SCALE GENOMIC DNA]</scope>
    <source>
        <strain evidence="5 6">DSM 27208</strain>
    </source>
</reference>
<dbReference type="GO" id="GO:0016887">
    <property type="term" value="F:ATP hydrolysis activity"/>
    <property type="evidence" value="ECO:0007669"/>
    <property type="project" value="InterPro"/>
</dbReference>
<evidence type="ECO:0000256" key="2">
    <source>
        <dbReference type="ARBA" id="ARBA00022741"/>
    </source>
</evidence>